<feature type="region of interest" description="Disordered" evidence="1">
    <location>
        <begin position="36"/>
        <end position="55"/>
    </location>
</feature>
<dbReference type="EMBL" id="JBEFKJ010000008">
    <property type="protein sequence ID" value="KAL2044825.1"/>
    <property type="molecule type" value="Genomic_DNA"/>
</dbReference>
<comment type="caution">
    <text evidence="2">The sequence shown here is derived from an EMBL/GenBank/DDBJ whole genome shotgun (WGS) entry which is preliminary data.</text>
</comment>
<feature type="compositionally biased region" description="Basic and acidic residues" evidence="1">
    <location>
        <begin position="251"/>
        <end position="264"/>
    </location>
</feature>
<evidence type="ECO:0000256" key="1">
    <source>
        <dbReference type="SAM" id="MobiDB-lite"/>
    </source>
</evidence>
<reference evidence="2 3" key="1">
    <citation type="submission" date="2024-09" db="EMBL/GenBank/DDBJ databases">
        <title>Rethinking Asexuality: The Enigmatic Case of Functional Sexual Genes in Lepraria (Stereocaulaceae).</title>
        <authorList>
            <person name="Doellman M."/>
            <person name="Sun Y."/>
            <person name="Barcenas-Pena A."/>
            <person name="Lumbsch H.T."/>
            <person name="Grewe F."/>
        </authorList>
    </citation>
    <scope>NUCLEOTIDE SEQUENCE [LARGE SCALE GENOMIC DNA]</scope>
    <source>
        <strain evidence="2 3">Mercado 3170</strain>
    </source>
</reference>
<sequence length="299" mass="32374">MESSQKDTGASTLRARSIFPARSDDSVQTVFRIGELPAQATTSNRSDSSTPQPPSMISCQRIKQFLSANVDEHASHFILMTTAGTLLGHNYSARVPLLRKFCAFAGPTWRLHDTALAQTGKLATEPAAKDGFFQGKVVQFVVNDDDSGLVSMYVDQDDHVGVVVYVKERLLIAALKEKRNLRGETDELAKLIKGLNLEEEDATDAKETEGGATDAKGGTEGAATDGSVEKGGADPEEPSSVQSVESEDETEGKGKEPANEDPKPKKPSKMRILELRAEAIAEALADGELKYFRMPKDFQ</sequence>
<protein>
    <recommendedName>
        <fullName evidence="4">RPA43 OB domain-containing protein</fullName>
    </recommendedName>
</protein>
<accession>A0ABR4AGE4</accession>
<proteinExistence type="predicted"/>
<feature type="region of interest" description="Disordered" evidence="1">
    <location>
        <begin position="200"/>
        <end position="271"/>
    </location>
</feature>
<name>A0ABR4AGE4_9LECA</name>
<evidence type="ECO:0000313" key="2">
    <source>
        <dbReference type="EMBL" id="KAL2044825.1"/>
    </source>
</evidence>
<gene>
    <name evidence="2" type="ORF">N7G274_002600</name>
</gene>
<organism evidence="2 3">
    <name type="scientific">Stereocaulon virgatum</name>
    <dbReference type="NCBI Taxonomy" id="373712"/>
    <lineage>
        <taxon>Eukaryota</taxon>
        <taxon>Fungi</taxon>
        <taxon>Dikarya</taxon>
        <taxon>Ascomycota</taxon>
        <taxon>Pezizomycotina</taxon>
        <taxon>Lecanoromycetes</taxon>
        <taxon>OSLEUM clade</taxon>
        <taxon>Lecanoromycetidae</taxon>
        <taxon>Lecanorales</taxon>
        <taxon>Lecanorineae</taxon>
        <taxon>Stereocaulaceae</taxon>
        <taxon>Stereocaulon</taxon>
    </lineage>
</organism>
<dbReference type="Proteomes" id="UP001590950">
    <property type="component" value="Unassembled WGS sequence"/>
</dbReference>
<keyword evidence="3" id="KW-1185">Reference proteome</keyword>
<evidence type="ECO:0008006" key="4">
    <source>
        <dbReference type="Google" id="ProtNLM"/>
    </source>
</evidence>
<feature type="compositionally biased region" description="Polar residues" evidence="1">
    <location>
        <begin position="39"/>
        <end position="55"/>
    </location>
</feature>
<evidence type="ECO:0000313" key="3">
    <source>
        <dbReference type="Proteomes" id="UP001590950"/>
    </source>
</evidence>